<evidence type="ECO:0000313" key="3">
    <source>
        <dbReference type="Proteomes" id="UP001501115"/>
    </source>
</evidence>
<dbReference type="InterPro" id="IPR025498">
    <property type="entry name" value="DUF4389"/>
</dbReference>
<name>A0ABP8FBJ7_9ACTN</name>
<accession>A0ABP8FBJ7</accession>
<protein>
    <submittedName>
        <fullName evidence="2">DUF4389 domain-containing protein</fullName>
    </submittedName>
</protein>
<keyword evidence="1" id="KW-1133">Transmembrane helix</keyword>
<keyword evidence="3" id="KW-1185">Reference proteome</keyword>
<keyword evidence="1" id="KW-0812">Transmembrane</keyword>
<evidence type="ECO:0000313" key="2">
    <source>
        <dbReference type="EMBL" id="GAA4299354.1"/>
    </source>
</evidence>
<sequence>MVAVAASPVRLEASVDARLSRWLWLVKWLLAIPHYIVLFFLWIAFVVVSVIAFFAILFTARYPRSLFDFNVGVLRWNWRVSYYAHTALGTDRYPPFTLADVPDYPAHFDVAYPERLSRGLVLVKWWLLAIPQYIVVGMFLGGGWGWGGGHGNGWRGGGLIYFLSLVAVVILLFTARYPRHLFDFLLGLARWCARVAAYAALMTDRYPPFRLDLGGREPSAQDPLTKT</sequence>
<dbReference type="EMBL" id="BAABET010000002">
    <property type="protein sequence ID" value="GAA4299354.1"/>
    <property type="molecule type" value="Genomic_DNA"/>
</dbReference>
<feature type="transmembrane region" description="Helical" evidence="1">
    <location>
        <begin position="32"/>
        <end position="58"/>
    </location>
</feature>
<reference evidence="3" key="1">
    <citation type="journal article" date="2019" name="Int. J. Syst. Evol. Microbiol.">
        <title>The Global Catalogue of Microorganisms (GCM) 10K type strain sequencing project: providing services to taxonomists for standard genome sequencing and annotation.</title>
        <authorList>
            <consortium name="The Broad Institute Genomics Platform"/>
            <consortium name="The Broad Institute Genome Sequencing Center for Infectious Disease"/>
            <person name="Wu L."/>
            <person name="Ma J."/>
        </authorList>
    </citation>
    <scope>NUCLEOTIDE SEQUENCE [LARGE SCALE GENOMIC DNA]</scope>
    <source>
        <strain evidence="3">JCM 31290</strain>
    </source>
</reference>
<evidence type="ECO:0000256" key="1">
    <source>
        <dbReference type="SAM" id="Phobius"/>
    </source>
</evidence>
<proteinExistence type="predicted"/>
<gene>
    <name evidence="2" type="ORF">GCM10023086_14390</name>
</gene>
<dbReference type="RefSeq" id="WP_345660540.1">
    <property type="nucleotide sequence ID" value="NZ_BAABET010000002.1"/>
</dbReference>
<dbReference type="Pfam" id="PF14333">
    <property type="entry name" value="DUF4389"/>
    <property type="match status" value="2"/>
</dbReference>
<keyword evidence="1" id="KW-0472">Membrane</keyword>
<feature type="transmembrane region" description="Helical" evidence="1">
    <location>
        <begin position="125"/>
        <end position="146"/>
    </location>
</feature>
<dbReference type="Proteomes" id="UP001501115">
    <property type="component" value="Unassembled WGS sequence"/>
</dbReference>
<feature type="transmembrane region" description="Helical" evidence="1">
    <location>
        <begin position="158"/>
        <end position="175"/>
    </location>
</feature>
<organism evidence="2 3">
    <name type="scientific">Streptomyces venetus</name>
    <dbReference type="NCBI Taxonomy" id="1701086"/>
    <lineage>
        <taxon>Bacteria</taxon>
        <taxon>Bacillati</taxon>
        <taxon>Actinomycetota</taxon>
        <taxon>Actinomycetes</taxon>
        <taxon>Kitasatosporales</taxon>
        <taxon>Streptomycetaceae</taxon>
        <taxon>Streptomyces</taxon>
    </lineage>
</organism>
<comment type="caution">
    <text evidence="2">The sequence shown here is derived from an EMBL/GenBank/DDBJ whole genome shotgun (WGS) entry which is preliminary data.</text>
</comment>